<comment type="similarity">
    <text evidence="1 5">Belongs to the type-B carboxylesterase/lipase family.</text>
</comment>
<keyword evidence="3" id="KW-1015">Disulfide bond</keyword>
<dbReference type="InterPro" id="IPR019819">
    <property type="entry name" value="Carboxylesterase_B_CS"/>
</dbReference>
<dbReference type="InterPro" id="IPR029058">
    <property type="entry name" value="AB_hydrolase_fold"/>
</dbReference>
<evidence type="ECO:0000256" key="4">
    <source>
        <dbReference type="PIRSR" id="PIRSR600997-1"/>
    </source>
</evidence>
<dbReference type="Proteomes" id="UP000275385">
    <property type="component" value="Unassembled WGS sequence"/>
</dbReference>
<evidence type="ECO:0000259" key="6">
    <source>
        <dbReference type="Pfam" id="PF00135"/>
    </source>
</evidence>
<dbReference type="PANTHER" id="PTHR43918">
    <property type="entry name" value="ACETYLCHOLINESTERASE"/>
    <property type="match status" value="1"/>
</dbReference>
<dbReference type="PANTHER" id="PTHR43918:SF4">
    <property type="entry name" value="CARBOXYLIC ESTER HYDROLASE"/>
    <property type="match status" value="1"/>
</dbReference>
<dbReference type="PRINTS" id="PR00878">
    <property type="entry name" value="CHOLNESTRASE"/>
</dbReference>
<evidence type="ECO:0000256" key="3">
    <source>
        <dbReference type="ARBA" id="ARBA00023157"/>
    </source>
</evidence>
<dbReference type="PROSITE" id="PS00941">
    <property type="entry name" value="CARBOXYLESTERASE_B_2"/>
    <property type="match status" value="1"/>
</dbReference>
<name>A0A420YFT3_9PEZI</name>
<dbReference type="OrthoDB" id="408631at2759"/>
<organism evidence="7 8">
    <name type="scientific">Coniochaeta pulveracea</name>
    <dbReference type="NCBI Taxonomy" id="177199"/>
    <lineage>
        <taxon>Eukaryota</taxon>
        <taxon>Fungi</taxon>
        <taxon>Dikarya</taxon>
        <taxon>Ascomycota</taxon>
        <taxon>Pezizomycotina</taxon>
        <taxon>Sordariomycetes</taxon>
        <taxon>Sordariomycetidae</taxon>
        <taxon>Coniochaetales</taxon>
        <taxon>Coniochaetaceae</taxon>
        <taxon>Coniochaeta</taxon>
    </lineage>
</organism>
<dbReference type="Pfam" id="PF00135">
    <property type="entry name" value="COesterase"/>
    <property type="match status" value="1"/>
</dbReference>
<dbReference type="InterPro" id="IPR000997">
    <property type="entry name" value="Cholinesterase"/>
</dbReference>
<reference evidence="7 8" key="1">
    <citation type="submission" date="2018-08" db="EMBL/GenBank/DDBJ databases">
        <title>Draft genome of the lignicolous fungus Coniochaeta pulveracea.</title>
        <authorList>
            <person name="Borstlap C.J."/>
            <person name="De Witt R.N."/>
            <person name="Botha A."/>
            <person name="Volschenk H."/>
        </authorList>
    </citation>
    <scope>NUCLEOTIDE SEQUENCE [LARGE SCALE GENOMIC DNA]</scope>
    <source>
        <strain evidence="7 8">CAB683</strain>
    </source>
</reference>
<keyword evidence="2 5" id="KW-0378">Hydrolase</keyword>
<feature type="domain" description="Carboxylesterase type B" evidence="6">
    <location>
        <begin position="23"/>
        <end position="479"/>
    </location>
</feature>
<dbReference type="STRING" id="177199.A0A420YFT3"/>
<dbReference type="InterPro" id="IPR019826">
    <property type="entry name" value="Carboxylesterase_B_AS"/>
</dbReference>
<evidence type="ECO:0000256" key="1">
    <source>
        <dbReference type="ARBA" id="ARBA00005964"/>
    </source>
</evidence>
<dbReference type="EMBL" id="QVQW01000013">
    <property type="protein sequence ID" value="RKU46644.1"/>
    <property type="molecule type" value="Genomic_DNA"/>
</dbReference>
<proteinExistence type="inferred from homology"/>
<dbReference type="PROSITE" id="PS00122">
    <property type="entry name" value="CARBOXYLESTERASE_B_1"/>
    <property type="match status" value="1"/>
</dbReference>
<dbReference type="InterPro" id="IPR002018">
    <property type="entry name" value="CarbesteraseB"/>
</dbReference>
<comment type="caution">
    <text evidence="7">The sequence shown here is derived from an EMBL/GenBank/DDBJ whole genome shotgun (WGS) entry which is preliminary data.</text>
</comment>
<dbReference type="SUPFAM" id="SSF53474">
    <property type="entry name" value="alpha/beta-Hydrolases"/>
    <property type="match status" value="1"/>
</dbReference>
<feature type="active site" description="Acyl-ester intermediate" evidence="4">
    <location>
        <position position="213"/>
    </location>
</feature>
<sequence>MFGKASVIFVALFSSATATTSHVPTAVLGPGQVIGTTTVLPSSTATVNKFLGIPYAVTPPKRFMPPEPLARYDRPVNATQLPHLCFQQNYAHETAEQVANESEDCLYLNVYAPVGCRAKGGRAVMVWIHGGDLTSGTSSDPTFDGSSFAANQGVVVVTFNYRVNVFGFSNAPSLPLTSRNVGFLDQRLALNWVQENIAAFGGDPSKVTVFGESSGGSSVDRLLTTILDKAPPFRAAILQSGQATVSAFQRDGGPASWTALASALNCTSSSTDVEFTCVQSADAHSIRSILNSTGLEFRPVNDNITQRATPFMKARRAGSVAKVPMLVGSNGQEGMNLGPQYGITNFSSVTLADLQMVLYALTGSAMVVEQVGPLISLIQRTYPWFNLFEAGALLYTEVAYQCPAKLIAEASLSSGIPTWRYYYNATILNVQPEGYPTLGAFHGAELGIVFGTYPADNTTEQEKALSAFMQTSWANFAKNPTAGPGWKSSSDEIACLGCDGGSGVQILPASVVDSRCELYVPLFNASTPFF</sequence>
<feature type="active site" description="Charge relay system" evidence="4">
    <location>
        <position position="442"/>
    </location>
</feature>
<protein>
    <recommendedName>
        <fullName evidence="5">Carboxylic ester hydrolase</fullName>
        <ecNumber evidence="5">3.1.1.-</ecNumber>
    </recommendedName>
</protein>
<evidence type="ECO:0000313" key="7">
    <source>
        <dbReference type="EMBL" id="RKU46644.1"/>
    </source>
</evidence>
<feature type="chain" id="PRO_5018815664" description="Carboxylic ester hydrolase" evidence="5">
    <location>
        <begin position="19"/>
        <end position="530"/>
    </location>
</feature>
<accession>A0A420YFT3</accession>
<dbReference type="EC" id="3.1.1.-" evidence="5"/>
<feature type="active site" description="Charge relay system" evidence="4">
    <location>
        <position position="333"/>
    </location>
</feature>
<feature type="signal peptide" evidence="5">
    <location>
        <begin position="1"/>
        <end position="18"/>
    </location>
</feature>
<evidence type="ECO:0000313" key="8">
    <source>
        <dbReference type="Proteomes" id="UP000275385"/>
    </source>
</evidence>
<dbReference type="AlphaFoldDB" id="A0A420YFT3"/>
<keyword evidence="5" id="KW-0732">Signal</keyword>
<evidence type="ECO:0000256" key="5">
    <source>
        <dbReference type="RuleBase" id="RU361235"/>
    </source>
</evidence>
<dbReference type="Gene3D" id="3.40.50.1820">
    <property type="entry name" value="alpha/beta hydrolase"/>
    <property type="match status" value="1"/>
</dbReference>
<dbReference type="InterPro" id="IPR050654">
    <property type="entry name" value="AChE-related_enzymes"/>
</dbReference>
<dbReference type="GO" id="GO:0004104">
    <property type="term" value="F:cholinesterase activity"/>
    <property type="evidence" value="ECO:0007669"/>
    <property type="project" value="InterPro"/>
</dbReference>
<gene>
    <name evidence="7" type="ORF">DL546_007845</name>
</gene>
<evidence type="ECO:0000256" key="2">
    <source>
        <dbReference type="ARBA" id="ARBA00022801"/>
    </source>
</evidence>
<keyword evidence="8" id="KW-1185">Reference proteome</keyword>